<organism evidence="2 3">
    <name type="scientific">Rubripirellula reticaptiva</name>
    <dbReference type="NCBI Taxonomy" id="2528013"/>
    <lineage>
        <taxon>Bacteria</taxon>
        <taxon>Pseudomonadati</taxon>
        <taxon>Planctomycetota</taxon>
        <taxon>Planctomycetia</taxon>
        <taxon>Pirellulales</taxon>
        <taxon>Pirellulaceae</taxon>
        <taxon>Rubripirellula</taxon>
    </lineage>
</organism>
<evidence type="ECO:0000313" key="3">
    <source>
        <dbReference type="Proteomes" id="UP000317977"/>
    </source>
</evidence>
<dbReference type="OrthoDB" id="9773233at2"/>
<feature type="compositionally biased region" description="Acidic residues" evidence="1">
    <location>
        <begin position="7"/>
        <end position="18"/>
    </location>
</feature>
<dbReference type="Gene3D" id="3.50.50.60">
    <property type="entry name" value="FAD/NAD(P)-binding domain"/>
    <property type="match status" value="1"/>
</dbReference>
<dbReference type="RefSeq" id="WP_146532345.1">
    <property type="nucleotide sequence ID" value="NZ_SJPX01000001.1"/>
</dbReference>
<dbReference type="SUPFAM" id="SSF51905">
    <property type="entry name" value="FAD/NAD(P)-binding domain"/>
    <property type="match status" value="1"/>
</dbReference>
<keyword evidence="3" id="KW-1185">Reference proteome</keyword>
<comment type="caution">
    <text evidence="2">The sequence shown here is derived from an EMBL/GenBank/DDBJ whole genome shotgun (WGS) entry which is preliminary data.</text>
</comment>
<evidence type="ECO:0000256" key="1">
    <source>
        <dbReference type="SAM" id="MobiDB-lite"/>
    </source>
</evidence>
<proteinExistence type="predicted"/>
<dbReference type="InterPro" id="IPR036188">
    <property type="entry name" value="FAD/NAD-bd_sf"/>
</dbReference>
<feature type="region of interest" description="Disordered" evidence="1">
    <location>
        <begin position="1"/>
        <end position="21"/>
    </location>
</feature>
<dbReference type="EMBL" id="SJPX01000001">
    <property type="protein sequence ID" value="TWU57443.1"/>
    <property type="molecule type" value="Genomic_DNA"/>
</dbReference>
<name>A0A5C6F6W4_9BACT</name>
<accession>A0A5C6F6W4</accession>
<dbReference type="AlphaFoldDB" id="A0A5C6F6W4"/>
<reference evidence="2 3" key="1">
    <citation type="submission" date="2019-02" db="EMBL/GenBank/DDBJ databases">
        <title>Deep-cultivation of Planctomycetes and their phenomic and genomic characterization uncovers novel biology.</title>
        <authorList>
            <person name="Wiegand S."/>
            <person name="Jogler M."/>
            <person name="Boedeker C."/>
            <person name="Pinto D."/>
            <person name="Vollmers J."/>
            <person name="Rivas-Marin E."/>
            <person name="Kohn T."/>
            <person name="Peeters S.H."/>
            <person name="Heuer A."/>
            <person name="Rast P."/>
            <person name="Oberbeckmann S."/>
            <person name="Bunk B."/>
            <person name="Jeske O."/>
            <person name="Meyerdierks A."/>
            <person name="Storesund J.E."/>
            <person name="Kallscheuer N."/>
            <person name="Luecker S."/>
            <person name="Lage O.M."/>
            <person name="Pohl T."/>
            <person name="Merkel B.J."/>
            <person name="Hornburger P."/>
            <person name="Mueller R.-W."/>
            <person name="Bruemmer F."/>
            <person name="Labrenz M."/>
            <person name="Spormann A.M."/>
            <person name="Op Den Camp H."/>
            <person name="Overmann J."/>
            <person name="Amann R."/>
            <person name="Jetten M.S.M."/>
            <person name="Mascher T."/>
            <person name="Medema M.H."/>
            <person name="Devos D.P."/>
            <person name="Kaster A.-K."/>
            <person name="Ovreas L."/>
            <person name="Rohde M."/>
            <person name="Galperin M.Y."/>
            <person name="Jogler C."/>
        </authorList>
    </citation>
    <scope>NUCLEOTIDE SEQUENCE [LARGE SCALE GENOMIC DNA]</scope>
    <source>
        <strain evidence="2 3">Poly59</strain>
    </source>
</reference>
<evidence type="ECO:0000313" key="2">
    <source>
        <dbReference type="EMBL" id="TWU57443.1"/>
    </source>
</evidence>
<sequence length="236" mass="25413">MTNDAEPMPDEELDDDAATLDPPGSIAVIGAGPLGIEAALYGRFMGYDVTIIEATSIANSHRGHDEDPLPMLPDRSLSPLAVSALAAQQSDTISTLPMTYKEWIGGALEPLMQTDLLRDRLRCPAKVTRIETVDVQADEPDEDTSDIPPDFRITYATPYGETQTVDVEAVIVATDDLSEIELAFGIPADYYFAIGTSSAGEPMTEKSFLLGLKEIVAIYASLAGRSSLDLYRPSRG</sequence>
<gene>
    <name evidence="2" type="ORF">Poly59_03500</name>
</gene>
<evidence type="ECO:0008006" key="4">
    <source>
        <dbReference type="Google" id="ProtNLM"/>
    </source>
</evidence>
<protein>
    <recommendedName>
        <fullName evidence="4">Dihydropyrimidine dehydrogenase subunit A</fullName>
    </recommendedName>
</protein>
<dbReference type="Proteomes" id="UP000317977">
    <property type="component" value="Unassembled WGS sequence"/>
</dbReference>